<dbReference type="InterPro" id="IPR011914">
    <property type="entry name" value="RfaE_dom_II"/>
</dbReference>
<proteinExistence type="predicted"/>
<evidence type="ECO:0000313" key="10">
    <source>
        <dbReference type="Proteomes" id="UP001254848"/>
    </source>
</evidence>
<name>A0ABU3P472_9FIRM</name>
<dbReference type="EC" id="2.7.7.70" evidence="1"/>
<dbReference type="RefSeq" id="WP_413782262.1">
    <property type="nucleotide sequence ID" value="NZ_JAUOZS010000001.1"/>
</dbReference>
<dbReference type="InterPro" id="IPR004821">
    <property type="entry name" value="Cyt_trans-like"/>
</dbReference>
<evidence type="ECO:0000256" key="5">
    <source>
        <dbReference type="ARBA" id="ARBA00022840"/>
    </source>
</evidence>
<organism evidence="9 10">
    <name type="scientific">Anaeroselena agilis</name>
    <dbReference type="NCBI Taxonomy" id="3063788"/>
    <lineage>
        <taxon>Bacteria</taxon>
        <taxon>Bacillati</taxon>
        <taxon>Bacillota</taxon>
        <taxon>Negativicutes</taxon>
        <taxon>Acetonemataceae</taxon>
        <taxon>Anaeroselena</taxon>
    </lineage>
</organism>
<keyword evidence="6" id="KW-0119">Carbohydrate metabolism</keyword>
<evidence type="ECO:0000256" key="1">
    <source>
        <dbReference type="ARBA" id="ARBA00012519"/>
    </source>
</evidence>
<keyword evidence="4" id="KW-0547">Nucleotide-binding</keyword>
<dbReference type="Proteomes" id="UP001254848">
    <property type="component" value="Unassembled WGS sequence"/>
</dbReference>
<comment type="catalytic activity">
    <reaction evidence="7">
        <text>D-glycero-beta-D-manno-heptose 1-phosphate + ATP + H(+) = ADP-D-glycero-beta-D-manno-heptose + diphosphate</text>
        <dbReference type="Rhea" id="RHEA:27465"/>
        <dbReference type="ChEBI" id="CHEBI:15378"/>
        <dbReference type="ChEBI" id="CHEBI:30616"/>
        <dbReference type="ChEBI" id="CHEBI:33019"/>
        <dbReference type="ChEBI" id="CHEBI:59967"/>
        <dbReference type="ChEBI" id="CHEBI:61593"/>
        <dbReference type="EC" id="2.7.7.70"/>
    </reaction>
</comment>
<keyword evidence="2" id="KW-0808">Transferase</keyword>
<feature type="domain" description="Cytidyltransferase-like" evidence="8">
    <location>
        <begin position="25"/>
        <end position="140"/>
    </location>
</feature>
<keyword evidence="5" id="KW-0067">ATP-binding</keyword>
<gene>
    <name evidence="9" type="primary">rfaE2</name>
    <name evidence="9" type="ORF">Q4T40_21520</name>
</gene>
<dbReference type="Pfam" id="PF01467">
    <property type="entry name" value="CTP_transf_like"/>
    <property type="match status" value="1"/>
</dbReference>
<dbReference type="InterPro" id="IPR014729">
    <property type="entry name" value="Rossmann-like_a/b/a_fold"/>
</dbReference>
<dbReference type="PANTHER" id="PTHR43793:SF2">
    <property type="entry name" value="BIFUNCTIONAL PROTEIN HLDE"/>
    <property type="match status" value="1"/>
</dbReference>
<dbReference type="NCBIfam" id="TIGR02199">
    <property type="entry name" value="rfaE_dom_II"/>
    <property type="match status" value="1"/>
</dbReference>
<dbReference type="EMBL" id="JAUOZS010000001">
    <property type="protein sequence ID" value="MDT8903818.1"/>
    <property type="molecule type" value="Genomic_DNA"/>
</dbReference>
<evidence type="ECO:0000256" key="6">
    <source>
        <dbReference type="ARBA" id="ARBA00023277"/>
    </source>
</evidence>
<dbReference type="NCBIfam" id="TIGR00125">
    <property type="entry name" value="cyt_tran_rel"/>
    <property type="match status" value="1"/>
</dbReference>
<evidence type="ECO:0000259" key="8">
    <source>
        <dbReference type="Pfam" id="PF01467"/>
    </source>
</evidence>
<reference evidence="9 10" key="1">
    <citation type="submission" date="2023-07" db="EMBL/GenBank/DDBJ databases">
        <title>The novel representative of Negativicutes class, Anaeroselena agilis gen. nov. sp. nov.</title>
        <authorList>
            <person name="Prokofeva M.I."/>
            <person name="Elcheninov A.G."/>
            <person name="Klyukina A."/>
            <person name="Kublanov I.V."/>
            <person name="Frolov E.N."/>
            <person name="Podosokorskaya O.A."/>
        </authorList>
    </citation>
    <scope>NUCLEOTIDE SEQUENCE [LARGE SCALE GENOMIC DNA]</scope>
    <source>
        <strain evidence="9 10">4137-cl</strain>
    </source>
</reference>
<evidence type="ECO:0000256" key="3">
    <source>
        <dbReference type="ARBA" id="ARBA00022695"/>
    </source>
</evidence>
<dbReference type="GO" id="GO:0016779">
    <property type="term" value="F:nucleotidyltransferase activity"/>
    <property type="evidence" value="ECO:0007669"/>
    <property type="project" value="UniProtKB-KW"/>
</dbReference>
<dbReference type="Gene3D" id="3.40.50.620">
    <property type="entry name" value="HUPs"/>
    <property type="match status" value="1"/>
</dbReference>
<evidence type="ECO:0000256" key="4">
    <source>
        <dbReference type="ARBA" id="ARBA00022741"/>
    </source>
</evidence>
<evidence type="ECO:0000313" key="9">
    <source>
        <dbReference type="EMBL" id="MDT8903818.1"/>
    </source>
</evidence>
<dbReference type="InterPro" id="IPR050385">
    <property type="entry name" value="Archaeal_FAD_synthase"/>
</dbReference>
<dbReference type="SUPFAM" id="SSF52374">
    <property type="entry name" value="Nucleotidylyl transferase"/>
    <property type="match status" value="1"/>
</dbReference>
<sequence length="162" mass="17295">MKIIARDEAKTIAAGLKTAGHTLVFTNGCFDILHAGHVRYLAAARQLGDRLIVGLNSDQSVKSFKGADRPINSQDDRAEVLAALAAVDHVVVFGDRTAEGLVSEIKPDIYVKGGDYRVEDLPEAKIVAAYGGRTVLIPEVPGRSSSNIIDKIKETASRGPKS</sequence>
<evidence type="ECO:0000256" key="7">
    <source>
        <dbReference type="ARBA" id="ARBA00047428"/>
    </source>
</evidence>
<keyword evidence="10" id="KW-1185">Reference proteome</keyword>
<accession>A0ABU3P472</accession>
<protein>
    <recommendedName>
        <fullName evidence="1">D-glycero-beta-D-manno-heptose 1-phosphate adenylyltransferase</fullName>
        <ecNumber evidence="1">2.7.7.70</ecNumber>
    </recommendedName>
</protein>
<dbReference type="PANTHER" id="PTHR43793">
    <property type="entry name" value="FAD SYNTHASE"/>
    <property type="match status" value="1"/>
</dbReference>
<comment type="caution">
    <text evidence="9">The sequence shown here is derived from an EMBL/GenBank/DDBJ whole genome shotgun (WGS) entry which is preliminary data.</text>
</comment>
<keyword evidence="3 9" id="KW-0548">Nucleotidyltransferase</keyword>
<evidence type="ECO:0000256" key="2">
    <source>
        <dbReference type="ARBA" id="ARBA00022679"/>
    </source>
</evidence>